<evidence type="ECO:0000313" key="2">
    <source>
        <dbReference type="EMBL" id="KAJ1190658.1"/>
    </source>
</evidence>
<sequence length="131" mass="15551">MSDLTHRNSRIRCARHRRAEDGRRHRTKKTNTEQEKEERRRLHLCRLLEKNHRRTTPHAKVPTWLLQVCLCFWIRGFPQKDGREWKKKKQGGIGLTRIFARQMEILPSLSVAGFDTLDNLKASFPIVLDIL</sequence>
<dbReference type="AlphaFoldDB" id="A0AAV7US58"/>
<comment type="caution">
    <text evidence="2">The sequence shown here is derived from an EMBL/GenBank/DDBJ whole genome shotgun (WGS) entry which is preliminary data.</text>
</comment>
<keyword evidence="3" id="KW-1185">Reference proteome</keyword>
<evidence type="ECO:0000313" key="3">
    <source>
        <dbReference type="Proteomes" id="UP001066276"/>
    </source>
</evidence>
<accession>A0AAV7US58</accession>
<protein>
    <submittedName>
        <fullName evidence="2">Uncharacterized protein</fullName>
    </submittedName>
</protein>
<dbReference type="EMBL" id="JANPWB010000005">
    <property type="protein sequence ID" value="KAJ1190658.1"/>
    <property type="molecule type" value="Genomic_DNA"/>
</dbReference>
<proteinExistence type="predicted"/>
<gene>
    <name evidence="2" type="ORF">NDU88_007396</name>
</gene>
<feature type="region of interest" description="Disordered" evidence="1">
    <location>
        <begin position="1"/>
        <end position="38"/>
    </location>
</feature>
<evidence type="ECO:0000256" key="1">
    <source>
        <dbReference type="SAM" id="MobiDB-lite"/>
    </source>
</evidence>
<name>A0AAV7US58_PLEWA</name>
<dbReference type="Proteomes" id="UP001066276">
    <property type="component" value="Chromosome 3_1"/>
</dbReference>
<organism evidence="2 3">
    <name type="scientific">Pleurodeles waltl</name>
    <name type="common">Iberian ribbed newt</name>
    <dbReference type="NCBI Taxonomy" id="8319"/>
    <lineage>
        <taxon>Eukaryota</taxon>
        <taxon>Metazoa</taxon>
        <taxon>Chordata</taxon>
        <taxon>Craniata</taxon>
        <taxon>Vertebrata</taxon>
        <taxon>Euteleostomi</taxon>
        <taxon>Amphibia</taxon>
        <taxon>Batrachia</taxon>
        <taxon>Caudata</taxon>
        <taxon>Salamandroidea</taxon>
        <taxon>Salamandridae</taxon>
        <taxon>Pleurodelinae</taxon>
        <taxon>Pleurodeles</taxon>
    </lineage>
</organism>
<reference evidence="2" key="1">
    <citation type="journal article" date="2022" name="bioRxiv">
        <title>Sequencing and chromosome-scale assembly of the giantPleurodeles waltlgenome.</title>
        <authorList>
            <person name="Brown T."/>
            <person name="Elewa A."/>
            <person name="Iarovenko S."/>
            <person name="Subramanian E."/>
            <person name="Araus A.J."/>
            <person name="Petzold A."/>
            <person name="Susuki M."/>
            <person name="Suzuki K.-i.T."/>
            <person name="Hayashi T."/>
            <person name="Toyoda A."/>
            <person name="Oliveira C."/>
            <person name="Osipova E."/>
            <person name="Leigh N.D."/>
            <person name="Simon A."/>
            <person name="Yun M.H."/>
        </authorList>
    </citation>
    <scope>NUCLEOTIDE SEQUENCE</scope>
    <source>
        <strain evidence="2">20211129_DDA</strain>
        <tissue evidence="2">Liver</tissue>
    </source>
</reference>
<feature type="compositionally biased region" description="Basic residues" evidence="1">
    <location>
        <begin position="7"/>
        <end position="17"/>
    </location>
</feature>